<dbReference type="EMBL" id="AOID01000060">
    <property type="protein sequence ID" value="ELY63494.1"/>
    <property type="molecule type" value="Genomic_DNA"/>
</dbReference>
<dbReference type="AlphaFoldDB" id="L9XNZ1"/>
<evidence type="ECO:0000313" key="2">
    <source>
        <dbReference type="Proteomes" id="UP000011632"/>
    </source>
</evidence>
<name>L9XNZ1_9EURY</name>
<dbReference type="Proteomes" id="UP000011632">
    <property type="component" value="Unassembled WGS sequence"/>
</dbReference>
<keyword evidence="2" id="KW-1185">Reference proteome</keyword>
<gene>
    <name evidence="1" type="ORF">C489_18821</name>
</gene>
<proteinExistence type="predicted"/>
<sequence length="74" mass="8544">MARACAGRTRVRQRLPGVFDLDDRLRRGVREVVINGDDRRTQLASARRDQPDEWRLTVPELVSLIVLVISLINY</sequence>
<organism evidence="1 2">
    <name type="scientific">Natrinema versiforme JCM 10478</name>
    <dbReference type="NCBI Taxonomy" id="1227496"/>
    <lineage>
        <taxon>Archaea</taxon>
        <taxon>Methanobacteriati</taxon>
        <taxon>Methanobacteriota</taxon>
        <taxon>Stenosarchaea group</taxon>
        <taxon>Halobacteria</taxon>
        <taxon>Halobacteriales</taxon>
        <taxon>Natrialbaceae</taxon>
        <taxon>Natrinema</taxon>
    </lineage>
</organism>
<reference evidence="1 2" key="1">
    <citation type="journal article" date="2014" name="PLoS Genet.">
        <title>Phylogenetically driven sequencing of extremely halophilic archaea reveals strategies for static and dynamic osmo-response.</title>
        <authorList>
            <person name="Becker E.A."/>
            <person name="Seitzer P.M."/>
            <person name="Tritt A."/>
            <person name="Larsen D."/>
            <person name="Krusor M."/>
            <person name="Yao A.I."/>
            <person name="Wu D."/>
            <person name="Madern D."/>
            <person name="Eisen J.A."/>
            <person name="Darling A.E."/>
            <person name="Facciotti M.T."/>
        </authorList>
    </citation>
    <scope>NUCLEOTIDE SEQUENCE [LARGE SCALE GENOMIC DNA]</scope>
    <source>
        <strain evidence="1 2">JCM 10478</strain>
    </source>
</reference>
<comment type="caution">
    <text evidence="1">The sequence shown here is derived from an EMBL/GenBank/DDBJ whole genome shotgun (WGS) entry which is preliminary data.</text>
</comment>
<protein>
    <submittedName>
        <fullName evidence="1">Uncharacterized protein</fullName>
    </submittedName>
</protein>
<accession>L9XNZ1</accession>
<evidence type="ECO:0000313" key="1">
    <source>
        <dbReference type="EMBL" id="ELY63494.1"/>
    </source>
</evidence>